<dbReference type="InterPro" id="IPR002105">
    <property type="entry name" value="Dockerin_1_rpt"/>
</dbReference>
<dbReference type="CDD" id="cd14256">
    <property type="entry name" value="Dockerin_I"/>
    <property type="match status" value="1"/>
</dbReference>
<dbReference type="GO" id="GO:0004553">
    <property type="term" value="F:hydrolase activity, hydrolyzing O-glycosyl compounds"/>
    <property type="evidence" value="ECO:0007669"/>
    <property type="project" value="InterPro"/>
</dbReference>
<proteinExistence type="predicted"/>
<dbReference type="InterPro" id="IPR036439">
    <property type="entry name" value="Dockerin_dom_sf"/>
</dbReference>
<evidence type="ECO:0000256" key="1">
    <source>
        <dbReference type="SAM" id="SignalP"/>
    </source>
</evidence>
<dbReference type="Proteomes" id="UP000183461">
    <property type="component" value="Unassembled WGS sequence"/>
</dbReference>
<dbReference type="PROSITE" id="PS51766">
    <property type="entry name" value="DOCKERIN"/>
    <property type="match status" value="1"/>
</dbReference>
<reference evidence="3 4" key="1">
    <citation type="submission" date="2016-11" db="EMBL/GenBank/DDBJ databases">
        <authorList>
            <person name="Jaros S."/>
            <person name="Januszkiewicz K."/>
            <person name="Wedrychowicz H."/>
        </authorList>
    </citation>
    <scope>NUCLEOTIDE SEQUENCE [LARGE SCALE GENOMIC DNA]</scope>
    <source>
        <strain evidence="3 4">YL228</strain>
    </source>
</reference>
<dbReference type="AlphaFoldDB" id="A0A1K1MCU9"/>
<dbReference type="EMBL" id="FPIP01000002">
    <property type="protein sequence ID" value="SFW20889.1"/>
    <property type="molecule type" value="Genomic_DNA"/>
</dbReference>
<evidence type="ECO:0000313" key="4">
    <source>
        <dbReference type="Proteomes" id="UP000183461"/>
    </source>
</evidence>
<dbReference type="Pfam" id="PF00404">
    <property type="entry name" value="Dockerin_1"/>
    <property type="match status" value="1"/>
</dbReference>
<evidence type="ECO:0000313" key="3">
    <source>
        <dbReference type="EMBL" id="SFW20889.1"/>
    </source>
</evidence>
<feature type="signal peptide" evidence="1">
    <location>
        <begin position="1"/>
        <end position="28"/>
    </location>
</feature>
<organism evidence="3 4">
    <name type="scientific">Ruminococcus flavefaciens</name>
    <dbReference type="NCBI Taxonomy" id="1265"/>
    <lineage>
        <taxon>Bacteria</taxon>
        <taxon>Bacillati</taxon>
        <taxon>Bacillota</taxon>
        <taxon>Clostridia</taxon>
        <taxon>Eubacteriales</taxon>
        <taxon>Oscillospiraceae</taxon>
        <taxon>Ruminococcus</taxon>
    </lineage>
</organism>
<dbReference type="InterPro" id="IPR018247">
    <property type="entry name" value="EF_Hand_1_Ca_BS"/>
</dbReference>
<dbReference type="InterPro" id="IPR016134">
    <property type="entry name" value="Dockerin_dom"/>
</dbReference>
<dbReference type="RefSeq" id="WP_143186538.1">
    <property type="nucleotide sequence ID" value="NZ_FPIP01000002.1"/>
</dbReference>
<feature type="domain" description="Dockerin" evidence="2">
    <location>
        <begin position="612"/>
        <end position="676"/>
    </location>
</feature>
<protein>
    <recommendedName>
        <fullName evidence="2">Dockerin domain-containing protein</fullName>
    </recommendedName>
</protein>
<dbReference type="SUPFAM" id="SSF63446">
    <property type="entry name" value="Type I dockerin domain"/>
    <property type="match status" value="1"/>
</dbReference>
<name>A0A1K1MCU9_RUMFL</name>
<dbReference type="PROSITE" id="PS00018">
    <property type="entry name" value="EF_HAND_1"/>
    <property type="match status" value="1"/>
</dbReference>
<feature type="chain" id="PRO_5012227732" description="Dockerin domain-containing protein" evidence="1">
    <location>
        <begin position="29"/>
        <end position="860"/>
    </location>
</feature>
<dbReference type="Gene3D" id="1.10.1330.10">
    <property type="entry name" value="Dockerin domain"/>
    <property type="match status" value="1"/>
</dbReference>
<sequence length="860" mass="96756">MSIFKRLLSFAASAAVMLSAGASSVTTAAVGVSPDVSVSFPEKLAAINAPDWVPKNYLDAFEFINKHGATFVQGEYVCVIQQRSKAPNAYYAMDCTLSDKSSVNVQYAFSGEINFSPDDAPDKSDTEAYEEYYKRLKAAGISEDTEELDNYFRIEVYRPVLSYIDVTLEEGWYDGETPVVTSSNTYKFGYQTTIFNQRQRDIFEFMPDSIEEYNDFITEHGNVCVFNNYLIYCGDVLSSAGEELKMEQKGDAQVKEVISYTVSEKLADMSNAPDGAPVMTVKMYEPVSRGECDVDFSHVRFDNTVNKVISSNFTIENDEAQSLDFKIVKNSSDLPEWVPTDYAQTVKFENEHGASYVADGYVCCIRRSDRNGKGLSKRIYMDLLDGEEYNPYECQVYSKVFTFPEPEDTSSEAYEKYLSELKQLGITEKELEYVNKEIRYSVNVFKPKPSSKLSVYFDDYRGNIGSSSRENLNLSFSIDKDGVITETDLYSWVPDTIAETREYIKKNGNISVHDEYLVFCSVSNAFSIDLSQDGIPELKKSFDYHLENAQLVDILGAPYARVLLYKGDRPGTLTADFGYSGGKSEYEPKDSEVSVRFDNDLIPSIISREECDPLILGDCNYDGVFGISDVVVLQKWILGSGELRKPENADMNEDGVLDIFDLLSMKKQVVKGEGGSYGLVADPKPMLLVVSQNFAWGRQQAMTLYDENGAAYRMSYDSSKNGTDKNTYDELFRIGYDENWYERLTAMMTSENASGKNLPDQLVGRTRKLSRELDKHLNDQPGQMIGQMFDAGQSTLYLIGSDSDGKPAFLEIFTSGDVLGWIDCEEIQEYLKLSSYTPAGPDVWSIKTLEKGVSRYDLTY</sequence>
<gene>
    <name evidence="3" type="ORF">SAMN02910280_1067</name>
</gene>
<dbReference type="GO" id="GO:0000272">
    <property type="term" value="P:polysaccharide catabolic process"/>
    <property type="evidence" value="ECO:0007669"/>
    <property type="project" value="InterPro"/>
</dbReference>
<accession>A0A1K1MCU9</accession>
<keyword evidence="1" id="KW-0732">Signal</keyword>
<evidence type="ECO:0000259" key="2">
    <source>
        <dbReference type="PROSITE" id="PS51766"/>
    </source>
</evidence>